<dbReference type="GO" id="GO:0005737">
    <property type="term" value="C:cytoplasm"/>
    <property type="evidence" value="ECO:0007669"/>
    <property type="project" value="TreeGrafter"/>
</dbReference>
<dbReference type="Pfam" id="PF00149">
    <property type="entry name" value="Metallophos"/>
    <property type="match status" value="1"/>
</dbReference>
<dbReference type="InterPro" id="IPR029052">
    <property type="entry name" value="Metallo-depent_PP-like"/>
</dbReference>
<name>A0A239HB84_9SPHN</name>
<organism evidence="2 3">
    <name type="scientific">Edaphosphingomonas laterariae</name>
    <dbReference type="NCBI Taxonomy" id="861865"/>
    <lineage>
        <taxon>Bacteria</taxon>
        <taxon>Pseudomonadati</taxon>
        <taxon>Pseudomonadota</taxon>
        <taxon>Alphaproteobacteria</taxon>
        <taxon>Sphingomonadales</taxon>
        <taxon>Rhizorhabdaceae</taxon>
        <taxon>Edaphosphingomonas</taxon>
    </lineage>
</organism>
<dbReference type="GO" id="GO:0016791">
    <property type="term" value="F:phosphatase activity"/>
    <property type="evidence" value="ECO:0007669"/>
    <property type="project" value="TreeGrafter"/>
</dbReference>
<gene>
    <name evidence="2" type="ORF">SAMN06295912_1163</name>
</gene>
<dbReference type="RefSeq" id="WP_089220214.1">
    <property type="nucleotide sequence ID" value="NZ_FZOS01000016.1"/>
</dbReference>
<reference evidence="3" key="1">
    <citation type="submission" date="2017-06" db="EMBL/GenBank/DDBJ databases">
        <authorList>
            <person name="Varghese N."/>
            <person name="Submissions S."/>
        </authorList>
    </citation>
    <scope>NUCLEOTIDE SEQUENCE [LARGE SCALE GENOMIC DNA]</scope>
    <source>
        <strain evidence="3">LNB2</strain>
    </source>
</reference>
<evidence type="ECO:0000259" key="1">
    <source>
        <dbReference type="Pfam" id="PF00149"/>
    </source>
</evidence>
<dbReference type="OrthoDB" id="9807890at2"/>
<dbReference type="PANTHER" id="PTHR42850:SF4">
    <property type="entry name" value="ZINC-DEPENDENT ENDOPOLYPHOSPHATASE"/>
    <property type="match status" value="1"/>
</dbReference>
<accession>A0A239HB84</accession>
<dbReference type="Gene3D" id="3.60.21.10">
    <property type="match status" value="1"/>
</dbReference>
<dbReference type="EMBL" id="FZOS01000016">
    <property type="protein sequence ID" value="SNS78053.1"/>
    <property type="molecule type" value="Genomic_DNA"/>
</dbReference>
<sequence>MRSLANSLMPWPRRRRTPTIPDGQRVCAIGDIHGCLDILGHLFERIDADLEARDAGATQIVILGDFIDRGPDSAAVVDLLRAFDSDPHVTVLMGNHEAMAVDALRGRAGAMAQWLAMGGDAALASWGVPHRLLDQGDVGAIAEAAAAQVPGDVIDWLEALPHYVAIGDYLFVHAGVRPGVALEDQEPGDLLWIRDEFLDSRADHGRMVIHGHSAEEDVSERRNRIGIDTGAYWTGRLTALCLQGTERWLVSTG</sequence>
<dbReference type="InterPro" id="IPR050126">
    <property type="entry name" value="Ap4A_hydrolase"/>
</dbReference>
<dbReference type="PANTHER" id="PTHR42850">
    <property type="entry name" value="METALLOPHOSPHOESTERASE"/>
    <property type="match status" value="1"/>
</dbReference>
<proteinExistence type="predicted"/>
<dbReference type="CDD" id="cd00144">
    <property type="entry name" value="MPP_PPP_family"/>
    <property type="match status" value="1"/>
</dbReference>
<feature type="domain" description="Calcineurin-like phosphoesterase" evidence="1">
    <location>
        <begin position="25"/>
        <end position="216"/>
    </location>
</feature>
<keyword evidence="3" id="KW-1185">Reference proteome</keyword>
<evidence type="ECO:0000313" key="2">
    <source>
        <dbReference type="EMBL" id="SNS78053.1"/>
    </source>
</evidence>
<protein>
    <submittedName>
        <fullName evidence="2">Serine/threonine protein phosphatase 1</fullName>
    </submittedName>
</protein>
<dbReference type="Proteomes" id="UP000198281">
    <property type="component" value="Unassembled WGS sequence"/>
</dbReference>
<dbReference type="SUPFAM" id="SSF56300">
    <property type="entry name" value="Metallo-dependent phosphatases"/>
    <property type="match status" value="1"/>
</dbReference>
<dbReference type="GO" id="GO:0110154">
    <property type="term" value="P:RNA decapping"/>
    <property type="evidence" value="ECO:0007669"/>
    <property type="project" value="TreeGrafter"/>
</dbReference>
<dbReference type="GO" id="GO:0008803">
    <property type="term" value="F:bis(5'-nucleosyl)-tetraphosphatase (symmetrical) activity"/>
    <property type="evidence" value="ECO:0007669"/>
    <property type="project" value="TreeGrafter"/>
</dbReference>
<evidence type="ECO:0000313" key="3">
    <source>
        <dbReference type="Proteomes" id="UP000198281"/>
    </source>
</evidence>
<dbReference type="AlphaFoldDB" id="A0A239HB84"/>
<dbReference type="InterPro" id="IPR004843">
    <property type="entry name" value="Calcineurin-like_PHP"/>
</dbReference>